<reference evidence="1" key="1">
    <citation type="submission" date="2020-11" db="EMBL/GenBank/DDBJ databases">
        <authorList>
            <consortium name="DOE Joint Genome Institute"/>
            <person name="Ahrendt S."/>
            <person name="Riley R."/>
            <person name="Andreopoulos W."/>
            <person name="Labutti K."/>
            <person name="Pangilinan J."/>
            <person name="Ruiz-Duenas F.J."/>
            <person name="Barrasa J.M."/>
            <person name="Sanchez-Garcia M."/>
            <person name="Camarero S."/>
            <person name="Miyauchi S."/>
            <person name="Serrano A."/>
            <person name="Linde D."/>
            <person name="Babiker R."/>
            <person name="Drula E."/>
            <person name="Ayuso-Fernandez I."/>
            <person name="Pacheco R."/>
            <person name="Padilla G."/>
            <person name="Ferreira P."/>
            <person name="Barriuso J."/>
            <person name="Kellner H."/>
            <person name="Castanera R."/>
            <person name="Alfaro M."/>
            <person name="Ramirez L."/>
            <person name="Pisabarro A.G."/>
            <person name="Kuo A."/>
            <person name="Tritt A."/>
            <person name="Lipzen A."/>
            <person name="He G."/>
            <person name="Yan M."/>
            <person name="Ng V."/>
            <person name="Cullen D."/>
            <person name="Martin F."/>
            <person name="Rosso M.-N."/>
            <person name="Henrissat B."/>
            <person name="Hibbett D."/>
            <person name="Martinez A.T."/>
            <person name="Grigoriev I.V."/>
        </authorList>
    </citation>
    <scope>NUCLEOTIDE SEQUENCE</scope>
    <source>
        <strain evidence="1">AH 40177</strain>
    </source>
</reference>
<name>A0A9P5Q755_9AGAR</name>
<dbReference type="EMBL" id="JADNRY010000006">
    <property type="protein sequence ID" value="KAF9076391.1"/>
    <property type="molecule type" value="Genomic_DNA"/>
</dbReference>
<dbReference type="Proteomes" id="UP000772434">
    <property type="component" value="Unassembled WGS sequence"/>
</dbReference>
<gene>
    <name evidence="1" type="ORF">BDP27DRAFT_1414273</name>
</gene>
<dbReference type="OrthoDB" id="3224367at2759"/>
<comment type="caution">
    <text evidence="1">The sequence shown here is derived from an EMBL/GenBank/DDBJ whole genome shotgun (WGS) entry which is preliminary data.</text>
</comment>
<keyword evidence="2" id="KW-1185">Reference proteome</keyword>
<dbReference type="AlphaFoldDB" id="A0A9P5Q755"/>
<accession>A0A9P5Q755</accession>
<organism evidence="1 2">
    <name type="scientific">Rhodocollybia butyracea</name>
    <dbReference type="NCBI Taxonomy" id="206335"/>
    <lineage>
        <taxon>Eukaryota</taxon>
        <taxon>Fungi</taxon>
        <taxon>Dikarya</taxon>
        <taxon>Basidiomycota</taxon>
        <taxon>Agaricomycotina</taxon>
        <taxon>Agaricomycetes</taxon>
        <taxon>Agaricomycetidae</taxon>
        <taxon>Agaricales</taxon>
        <taxon>Marasmiineae</taxon>
        <taxon>Omphalotaceae</taxon>
        <taxon>Rhodocollybia</taxon>
    </lineage>
</organism>
<evidence type="ECO:0000313" key="1">
    <source>
        <dbReference type="EMBL" id="KAF9076391.1"/>
    </source>
</evidence>
<proteinExistence type="predicted"/>
<protein>
    <submittedName>
        <fullName evidence="1">Uncharacterized protein</fullName>
    </submittedName>
</protein>
<sequence>MPSLFSDNDGPVLPNFTTLLVKGAYPTFACLNLALSFQDREVIILSSCGRESSGNSLRTSLQGQKATGRISALAEKVRVFYPPTAAHMALLLSAFQIIDIDRLKPYSDAHGTNIATPVYSHLLKPPGPGLVIIHELSVYFATDSNQLSSPSSSYLSILARAISLSSRLGASFALFDTQIAQLKMPVYPDPNPHLQRMQEIAPLLANYIELTVDFEPGLESDVGRITWNIHREHVVEDSTDAH</sequence>
<evidence type="ECO:0000313" key="2">
    <source>
        <dbReference type="Proteomes" id="UP000772434"/>
    </source>
</evidence>